<dbReference type="PANTHER" id="PTHR30522">
    <property type="entry name" value="NUCLEOSIDE TRIPHOSPHATE PYROPHOSPHOHYDROLASE"/>
    <property type="match status" value="1"/>
</dbReference>
<gene>
    <name evidence="3" type="ORF">CWE12_02910</name>
</gene>
<dbReference type="CDD" id="cd11528">
    <property type="entry name" value="NTP-PPase_MazG_Nterm"/>
    <property type="match status" value="1"/>
</dbReference>
<sequence length="269" mass="29974">MQVSVPTDSSPLQRLLQIMAALRDPESGCPWDLKQDFASIVPHTIEEAYEVADAIARGEPQAIQDELGDLLFQVVFYAQLGREQGWFGFDDIAAGVGDKLIRRHPHVFAAGSDGMTADAVKEQWEAIKRDERAEKDASASVFADVPANLPALLQAVKIQKRCRSVGFDWNDIRPVLDKVREEVDEVQAELDAAQLDEDKLAEEIGDLLFSVVNLARHAKVNPESALRAANQKFIHRFNAVERQAEAAQRPLADFSLVELETFWQLAKQS</sequence>
<comment type="caution">
    <text evidence="3">The sequence shown here is derived from an EMBL/GenBank/DDBJ whole genome shotgun (WGS) entry which is preliminary data.</text>
</comment>
<dbReference type="Proteomes" id="UP000287410">
    <property type="component" value="Unassembled WGS sequence"/>
</dbReference>
<dbReference type="Gene3D" id="1.10.287.1080">
    <property type="entry name" value="MazG-like"/>
    <property type="match status" value="2"/>
</dbReference>
<name>A0ABY0C2D7_9GAMM</name>
<evidence type="ECO:0000313" key="4">
    <source>
        <dbReference type="Proteomes" id="UP000287410"/>
    </source>
</evidence>
<dbReference type="InterPro" id="IPR004518">
    <property type="entry name" value="MazG-like_dom"/>
</dbReference>
<dbReference type="EMBL" id="PIPN01000001">
    <property type="protein sequence ID" value="RUO31961.1"/>
    <property type="molecule type" value="Genomic_DNA"/>
</dbReference>
<dbReference type="CDD" id="cd11529">
    <property type="entry name" value="NTP-PPase_MazG_Cterm"/>
    <property type="match status" value="1"/>
</dbReference>
<dbReference type="InterPro" id="IPR011551">
    <property type="entry name" value="NTP_PyrPHydrolase_MazG"/>
</dbReference>
<proteinExistence type="predicted"/>
<dbReference type="RefSeq" id="WP_126788162.1">
    <property type="nucleotide sequence ID" value="NZ_PIPN01000001.1"/>
</dbReference>
<accession>A0ABY0C2D7</accession>
<dbReference type="NCBIfam" id="TIGR00444">
    <property type="entry name" value="mazG"/>
    <property type="match status" value="1"/>
</dbReference>
<evidence type="ECO:0000259" key="2">
    <source>
        <dbReference type="Pfam" id="PF03819"/>
    </source>
</evidence>
<evidence type="ECO:0000256" key="1">
    <source>
        <dbReference type="SAM" id="Coils"/>
    </source>
</evidence>
<reference evidence="3 4" key="1">
    <citation type="journal article" date="2018" name="Front. Microbiol.">
        <title>Genome-Based Analysis Reveals the Taxonomy and Diversity of the Family Idiomarinaceae.</title>
        <authorList>
            <person name="Liu Y."/>
            <person name="Lai Q."/>
            <person name="Shao Z."/>
        </authorList>
    </citation>
    <scope>NUCLEOTIDE SEQUENCE [LARGE SCALE GENOMIC DNA]</scope>
    <source>
        <strain evidence="3 4">GBSy1</strain>
    </source>
</reference>
<keyword evidence="1" id="KW-0175">Coiled coil</keyword>
<dbReference type="InterPro" id="IPR048015">
    <property type="entry name" value="NTP-PPase_MazG-like_N"/>
</dbReference>
<dbReference type="PANTHER" id="PTHR30522:SF0">
    <property type="entry name" value="NUCLEOSIDE TRIPHOSPHATE PYROPHOSPHOHYDROLASE"/>
    <property type="match status" value="1"/>
</dbReference>
<feature type="coiled-coil region" evidence="1">
    <location>
        <begin position="176"/>
        <end position="203"/>
    </location>
</feature>
<organism evidence="3 4">
    <name type="scientific">Aliidiomarina sedimenti</name>
    <dbReference type="NCBI Taxonomy" id="1933879"/>
    <lineage>
        <taxon>Bacteria</taxon>
        <taxon>Pseudomonadati</taxon>
        <taxon>Pseudomonadota</taxon>
        <taxon>Gammaproteobacteria</taxon>
        <taxon>Alteromonadales</taxon>
        <taxon>Idiomarinaceae</taxon>
        <taxon>Aliidiomarina</taxon>
    </lineage>
</organism>
<evidence type="ECO:0000313" key="3">
    <source>
        <dbReference type="EMBL" id="RUO31961.1"/>
    </source>
</evidence>
<dbReference type="Pfam" id="PF03819">
    <property type="entry name" value="MazG"/>
    <property type="match status" value="2"/>
</dbReference>
<feature type="domain" description="NTP pyrophosphohydrolase MazG-like" evidence="2">
    <location>
        <begin position="178"/>
        <end position="238"/>
    </location>
</feature>
<dbReference type="InterPro" id="IPR048011">
    <property type="entry name" value="NTP-PPase_MazG-like_C"/>
</dbReference>
<dbReference type="NCBIfam" id="NF007113">
    <property type="entry name" value="PRK09562.1"/>
    <property type="match status" value="1"/>
</dbReference>
<feature type="domain" description="NTP pyrophosphohydrolase MazG-like" evidence="2">
    <location>
        <begin position="35"/>
        <end position="108"/>
    </location>
</feature>
<dbReference type="SUPFAM" id="SSF101386">
    <property type="entry name" value="all-alpha NTP pyrophosphatases"/>
    <property type="match status" value="2"/>
</dbReference>
<protein>
    <submittedName>
        <fullName evidence="3">Nucleoside triphosphate pyrophosphohydrolase</fullName>
    </submittedName>
</protein>
<keyword evidence="4" id="KW-1185">Reference proteome</keyword>